<evidence type="ECO:0000313" key="5">
    <source>
        <dbReference type="Proteomes" id="UP000249393"/>
    </source>
</evidence>
<dbReference type="AlphaFoldDB" id="A0A2W5XFZ5"/>
<evidence type="ECO:0000313" key="4">
    <source>
        <dbReference type="EMBL" id="PZR36691.1"/>
    </source>
</evidence>
<comment type="caution">
    <text evidence="4">The sequence shown here is derived from an EMBL/GenBank/DDBJ whole genome shotgun (WGS) entry which is preliminary data.</text>
</comment>
<dbReference type="InterPro" id="IPR039298">
    <property type="entry name" value="ACOT13"/>
</dbReference>
<name>A0A2W5XFZ5_9CAUL</name>
<proteinExistence type="inferred from homology"/>
<dbReference type="Gene3D" id="3.10.129.10">
    <property type="entry name" value="Hotdog Thioesterase"/>
    <property type="match status" value="1"/>
</dbReference>
<dbReference type="GO" id="GO:0047617">
    <property type="term" value="F:fatty acyl-CoA hydrolase activity"/>
    <property type="evidence" value="ECO:0007669"/>
    <property type="project" value="InterPro"/>
</dbReference>
<evidence type="ECO:0000256" key="1">
    <source>
        <dbReference type="ARBA" id="ARBA00008324"/>
    </source>
</evidence>
<dbReference type="InterPro" id="IPR029069">
    <property type="entry name" value="HotDog_dom_sf"/>
</dbReference>
<dbReference type="InterPro" id="IPR006683">
    <property type="entry name" value="Thioestr_dom"/>
</dbReference>
<dbReference type="PANTHER" id="PTHR21660:SF1">
    <property type="entry name" value="ACYL-COENZYME A THIOESTERASE 13"/>
    <property type="match status" value="1"/>
</dbReference>
<comment type="similarity">
    <text evidence="1">Belongs to the thioesterase PaaI family.</text>
</comment>
<dbReference type="PANTHER" id="PTHR21660">
    <property type="entry name" value="THIOESTERASE SUPERFAMILY MEMBER-RELATED"/>
    <property type="match status" value="1"/>
</dbReference>
<keyword evidence="2" id="KW-0378">Hydrolase</keyword>
<protein>
    <submittedName>
        <fullName evidence="4">Thioesterase</fullName>
    </submittedName>
</protein>
<sequence>MTRNRMTSNAAQAVSSIRGQDAPSEEFKAATDSEWLGWYRFLPIAFEDYAGPFYVFFEEGRVVCGFRPRPDHANLYGNVHGGALMAFADYALSMIGRGLEREFRSLTVTFSSEFLSPARIDGLLTARGEITGGGRSLRFVRGTIYCDDQPVMAFSSTIKQLKTIG</sequence>
<dbReference type="Pfam" id="PF03061">
    <property type="entry name" value="4HBT"/>
    <property type="match status" value="1"/>
</dbReference>
<dbReference type="Proteomes" id="UP000249393">
    <property type="component" value="Unassembled WGS sequence"/>
</dbReference>
<dbReference type="CDD" id="cd03443">
    <property type="entry name" value="PaaI_thioesterase"/>
    <property type="match status" value="1"/>
</dbReference>
<organism evidence="4 5">
    <name type="scientific">Caulobacter segnis</name>
    <dbReference type="NCBI Taxonomy" id="88688"/>
    <lineage>
        <taxon>Bacteria</taxon>
        <taxon>Pseudomonadati</taxon>
        <taxon>Pseudomonadota</taxon>
        <taxon>Alphaproteobacteria</taxon>
        <taxon>Caulobacterales</taxon>
        <taxon>Caulobacteraceae</taxon>
        <taxon>Caulobacter</taxon>
    </lineage>
</organism>
<gene>
    <name evidence="4" type="ORF">DI526_03055</name>
</gene>
<evidence type="ECO:0000256" key="2">
    <source>
        <dbReference type="ARBA" id="ARBA00022801"/>
    </source>
</evidence>
<feature type="domain" description="Thioesterase" evidence="3">
    <location>
        <begin position="76"/>
        <end position="152"/>
    </location>
</feature>
<reference evidence="4 5" key="1">
    <citation type="submission" date="2017-08" db="EMBL/GenBank/DDBJ databases">
        <title>Infants hospitalized years apart are colonized by the same room-sourced microbial strains.</title>
        <authorList>
            <person name="Brooks B."/>
            <person name="Olm M.R."/>
            <person name="Firek B.A."/>
            <person name="Baker R."/>
            <person name="Thomas B.C."/>
            <person name="Morowitz M.J."/>
            <person name="Banfield J.F."/>
        </authorList>
    </citation>
    <scope>NUCLEOTIDE SEQUENCE [LARGE SCALE GENOMIC DNA]</scope>
    <source>
        <strain evidence="4">S2_003_000_R2_4</strain>
    </source>
</reference>
<dbReference type="EMBL" id="QFQZ01000005">
    <property type="protein sequence ID" value="PZR36691.1"/>
    <property type="molecule type" value="Genomic_DNA"/>
</dbReference>
<dbReference type="SUPFAM" id="SSF54637">
    <property type="entry name" value="Thioesterase/thiol ester dehydrase-isomerase"/>
    <property type="match status" value="1"/>
</dbReference>
<evidence type="ECO:0000259" key="3">
    <source>
        <dbReference type="Pfam" id="PF03061"/>
    </source>
</evidence>
<accession>A0A2W5XFZ5</accession>